<dbReference type="Proteomes" id="UP000270094">
    <property type="component" value="Unassembled WGS sequence"/>
</dbReference>
<keyword evidence="2" id="KW-1133">Transmembrane helix</keyword>
<feature type="transmembrane region" description="Helical" evidence="2">
    <location>
        <begin position="21"/>
        <end position="41"/>
    </location>
</feature>
<reference evidence="3 4" key="1">
    <citation type="submission" date="2018-11" db="EMBL/GenBank/DDBJ databases">
        <authorList>
            <consortium name="Pathogen Informatics"/>
        </authorList>
    </citation>
    <scope>NUCLEOTIDE SEQUENCE [LARGE SCALE GENOMIC DNA]</scope>
</reference>
<evidence type="ECO:0000313" key="4">
    <source>
        <dbReference type="Proteomes" id="UP000270094"/>
    </source>
</evidence>
<gene>
    <name evidence="3" type="ORF">SVUK_LOCUS15138</name>
</gene>
<evidence type="ECO:0000313" key="3">
    <source>
        <dbReference type="EMBL" id="VDM80140.1"/>
    </source>
</evidence>
<keyword evidence="2" id="KW-0472">Membrane</keyword>
<organism evidence="3 4">
    <name type="scientific">Strongylus vulgaris</name>
    <name type="common">Blood worm</name>
    <dbReference type="NCBI Taxonomy" id="40348"/>
    <lineage>
        <taxon>Eukaryota</taxon>
        <taxon>Metazoa</taxon>
        <taxon>Ecdysozoa</taxon>
        <taxon>Nematoda</taxon>
        <taxon>Chromadorea</taxon>
        <taxon>Rhabditida</taxon>
        <taxon>Rhabditina</taxon>
        <taxon>Rhabditomorpha</taxon>
        <taxon>Strongyloidea</taxon>
        <taxon>Strongylidae</taxon>
        <taxon>Strongylus</taxon>
    </lineage>
</organism>
<accession>A0A3P7J441</accession>
<dbReference type="EMBL" id="UYYB01107478">
    <property type="protein sequence ID" value="VDM80140.1"/>
    <property type="molecule type" value="Genomic_DNA"/>
</dbReference>
<dbReference type="OrthoDB" id="5858178at2759"/>
<sequence>MKYREKTLQELKKKEAHGLFIPGYLALILSLSTVIALAVTLKLCSNYRKKNAGSSMGILDIGLTPRGSPATRTGSKEIQIEESSKKAKDTSEEANKLRSEPYAEFNVRPMTLHFVLLAVSRLANHAIPFTGTGSKEIQFDESSKKPKDTSEEANKLRSEPYAEFNKNMSRETLEELAPIIAKGRSTDEVLENPVNAPEFLFYLHRLTRLAIEYFDDPAAFSVTTGEG</sequence>
<keyword evidence="4" id="KW-1185">Reference proteome</keyword>
<feature type="region of interest" description="Disordered" evidence="1">
    <location>
        <begin position="137"/>
        <end position="159"/>
    </location>
</feature>
<evidence type="ECO:0000256" key="2">
    <source>
        <dbReference type="SAM" id="Phobius"/>
    </source>
</evidence>
<dbReference type="AlphaFoldDB" id="A0A3P7J441"/>
<name>A0A3P7J441_STRVU</name>
<protein>
    <submittedName>
        <fullName evidence="3">Uncharacterized protein</fullName>
    </submittedName>
</protein>
<feature type="compositionally biased region" description="Basic and acidic residues" evidence="1">
    <location>
        <begin position="74"/>
        <end position="96"/>
    </location>
</feature>
<proteinExistence type="predicted"/>
<feature type="region of interest" description="Disordered" evidence="1">
    <location>
        <begin position="66"/>
        <end position="96"/>
    </location>
</feature>
<evidence type="ECO:0000256" key="1">
    <source>
        <dbReference type="SAM" id="MobiDB-lite"/>
    </source>
</evidence>
<keyword evidence="2" id="KW-0812">Transmembrane</keyword>